<keyword evidence="4" id="KW-0808">Transferase</keyword>
<dbReference type="EMBL" id="MAEI02000001">
    <property type="protein sequence ID" value="MEO1781201.1"/>
    <property type="molecule type" value="Genomic_DNA"/>
</dbReference>
<dbReference type="SUPFAM" id="SSF82057">
    <property type="entry name" value="Prokaryotic SH3-related domain"/>
    <property type="match status" value="1"/>
</dbReference>
<proteinExistence type="inferred from homology"/>
<evidence type="ECO:0000256" key="3">
    <source>
        <dbReference type="ARBA" id="ARBA00022475"/>
    </source>
</evidence>
<comment type="caution">
    <text evidence="10">The sequence shown here is derived from an EMBL/GenBank/DDBJ whole genome shotgun (WGS) entry which is preliminary data.</text>
</comment>
<evidence type="ECO:0000256" key="6">
    <source>
        <dbReference type="ARBA" id="ARBA00022944"/>
    </source>
</evidence>
<dbReference type="SUPFAM" id="SSF53756">
    <property type="entry name" value="UDP-Glycosyltransferase/glycogen phosphorylase"/>
    <property type="match status" value="2"/>
</dbReference>
<keyword evidence="5" id="KW-0732">Signal</keyword>
<dbReference type="InterPro" id="IPR051612">
    <property type="entry name" value="Teichoic_Acid_Biosynth"/>
</dbReference>
<gene>
    <name evidence="10" type="ORF">BAU18_000780</name>
</gene>
<evidence type="ECO:0000259" key="8">
    <source>
        <dbReference type="Pfam" id="PF00534"/>
    </source>
</evidence>
<evidence type="ECO:0000259" key="9">
    <source>
        <dbReference type="Pfam" id="PF13457"/>
    </source>
</evidence>
<evidence type="ECO:0000256" key="4">
    <source>
        <dbReference type="ARBA" id="ARBA00022679"/>
    </source>
</evidence>
<dbReference type="Pfam" id="PF13457">
    <property type="entry name" value="GW"/>
    <property type="match status" value="3"/>
</dbReference>
<sequence length="1204" mass="138702">MKKKLMDIFLKKTDIQEVNLEATKFHEPKMIKTLVQKYAEAYSELEVDNNSVLYESRDGNSFVDSPYRFFLELVTNPEFANYSHFITVNEESVQHICDVVEMIPNKVTENIHFVERNSDEYIECLSTCKYLINNATFQNFFLKKADQIYINTWHGTPLKHMGFDIPGSPAGSYNVLRNFLMSDYLLSPNLHTADIFGKSYKLNGLYDGELLLSGYPRMDNTINPINDIEEKLEFFGLHLDGKKVALFSPTWSGSSILKPDNDIQQLISEFEYLKSRIGQTYQVFVKVHPFVYKFVKDIPELKGYLVSDYLDVNEFLPVVDILITDYSSIFFDFLIQDKPIFFYCPDYEQYIGSRGVYIPLKDLPGSVSPTIMELCECISNYDQSGLTGFERVRKDFVNKYCAYDDGHVTERLIKKIFLKDNSADISKYETQNGKKRLLVYPGGMNNNGITSSLVNLINNIDETQYDISVLLQIPSRNKAECYGNISKLPNHARLIFKGGALLYTEAELLNDKQFKADPLNDEFYQALDDTGYQREFMRVVGNSKFDVAIDFSGYSFYWGVYTAFSNAKTKLVFVHSDIVADSNREVNGKKIHYLNLNSMFRLYDKYSYILSVSKAVMEVNKNNLAYLVNDLNKFQYCINTINPERILSLGAGEEGQNEGEDCNEEPCYTIRKRNDYGFSIGKFLHCFAKLDNIPIQKFYKIEVFHQEIRVTSSVVMDEVEYYQVLVDNIRAGWVSSEEIEITFDPIVERESYVTLNRLTRPGNHVIWKYPYNTQDENYKITKAETLKGLYFNSTEKVTTSRSVYINVIFNGEVYGWVDVRSSQKILDKKSSANKKFYFTILSKKVNYQLRYKLNENTDSYEGSDFYVSIDPSHSKEIWKKPLGMFTNKNVTEVKSWTKDSVFHVKQTAIAGEKVSLNIFFEGKQIGWINKELTTPVELKNSDILKRSVMDSYIYIASKEPNPVKISLSDETLVPSAALVANNKTFHIDSKITTINGEFFHLTETEYFSEGFVRTDDCVMIEKNVLKDINGNLIEPISADHKNYVTMGRLSPEKNQVNLIKAFAQFVKNEPEARLYLLGDGILKNELLETIAELNVENEVFLLGQRSNPFSLMAQCDYFILPSLYEGQPMVLLEALTLKMKIIATDIPATRDVLNNGEYGVYIDGTEPADILKTLQEKEYEHKVQGDFDPFEYNRKAIADFYRFL</sequence>
<organism evidence="10 11">
    <name type="scientific">Enterococcus diestrammenae</name>
    <dbReference type="NCBI Taxonomy" id="1155073"/>
    <lineage>
        <taxon>Bacteria</taxon>
        <taxon>Bacillati</taxon>
        <taxon>Bacillota</taxon>
        <taxon>Bacilli</taxon>
        <taxon>Lactobacillales</taxon>
        <taxon>Enterococcaceae</taxon>
        <taxon>Enterococcus</taxon>
    </lineage>
</organism>
<dbReference type="InterPro" id="IPR001296">
    <property type="entry name" value="Glyco_trans_1"/>
</dbReference>
<dbReference type="PANTHER" id="PTHR37316">
    <property type="entry name" value="TEICHOIC ACID GLYCEROL-PHOSPHATE PRIMASE"/>
    <property type="match status" value="1"/>
</dbReference>
<dbReference type="Pfam" id="PF00534">
    <property type="entry name" value="Glycos_transf_1"/>
    <property type="match status" value="1"/>
</dbReference>
<dbReference type="Gene3D" id="3.40.50.2000">
    <property type="entry name" value="Glycogen Phosphorylase B"/>
    <property type="match status" value="1"/>
</dbReference>
<dbReference type="InterPro" id="IPR043148">
    <property type="entry name" value="TagF_C"/>
</dbReference>
<keyword evidence="3" id="KW-1003">Cell membrane</keyword>
<dbReference type="Gene3D" id="3.40.50.11820">
    <property type="match status" value="1"/>
</dbReference>
<evidence type="ECO:0000256" key="5">
    <source>
        <dbReference type="ARBA" id="ARBA00022729"/>
    </source>
</evidence>
<evidence type="ECO:0000256" key="2">
    <source>
        <dbReference type="ARBA" id="ARBA00010488"/>
    </source>
</evidence>
<protein>
    <recommendedName>
        <fullName evidence="12">Glycosyl transferase family 1 domain-containing protein</fullName>
    </recommendedName>
</protein>
<comment type="similarity">
    <text evidence="2">Belongs to the CDP-glycerol glycerophosphotransferase family.</text>
</comment>
<feature type="domain" description="GW" evidence="9">
    <location>
        <begin position="704"/>
        <end position="739"/>
    </location>
</feature>
<feature type="domain" description="GW" evidence="9">
    <location>
        <begin position="763"/>
        <end position="820"/>
    </location>
</feature>
<evidence type="ECO:0008006" key="12">
    <source>
        <dbReference type="Google" id="ProtNLM"/>
    </source>
</evidence>
<evidence type="ECO:0000256" key="1">
    <source>
        <dbReference type="ARBA" id="ARBA00004202"/>
    </source>
</evidence>
<reference evidence="10 11" key="2">
    <citation type="submission" date="2024-02" db="EMBL/GenBank/DDBJ databases">
        <title>The Genome Sequence of Enterococcus diestrammenae JM9A.</title>
        <authorList>
            <person name="Earl A."/>
            <person name="Manson A."/>
            <person name="Gilmore M."/>
            <person name="Sanders J."/>
            <person name="Shea T."/>
            <person name="Howe W."/>
            <person name="Livny J."/>
            <person name="Cuomo C."/>
            <person name="Neafsey D."/>
            <person name="Birren B."/>
        </authorList>
    </citation>
    <scope>NUCLEOTIDE SEQUENCE [LARGE SCALE GENOMIC DNA]</scope>
    <source>
        <strain evidence="10 11">JM9A</strain>
    </source>
</reference>
<dbReference type="InterPro" id="IPR007554">
    <property type="entry name" value="Glycerophosphate_synth"/>
</dbReference>
<evidence type="ECO:0000313" key="11">
    <source>
        <dbReference type="Proteomes" id="UP001429357"/>
    </source>
</evidence>
<accession>A0ABV0EZJ1</accession>
<keyword evidence="7" id="KW-0472">Membrane</keyword>
<reference evidence="11" key="1">
    <citation type="submission" date="2016-06" db="EMBL/GenBank/DDBJ databases">
        <title>Four novel species of enterococci isolated from chicken manure.</title>
        <authorList>
            <person name="Van Tyne D."/>
        </authorList>
    </citation>
    <scope>NUCLEOTIDE SEQUENCE [LARGE SCALE GENOMIC DNA]</scope>
    <source>
        <strain evidence="11">JM9A</strain>
    </source>
</reference>
<dbReference type="Proteomes" id="UP001429357">
    <property type="component" value="Unassembled WGS sequence"/>
</dbReference>
<comment type="subcellular location">
    <subcellularLocation>
        <location evidence="1">Cell membrane</location>
        <topology evidence="1">Peripheral membrane protein</topology>
    </subcellularLocation>
</comment>
<keyword evidence="6" id="KW-0777">Teichoic acid biosynthesis</keyword>
<dbReference type="InterPro" id="IPR038200">
    <property type="entry name" value="GW_dom_sf"/>
</dbReference>
<dbReference type="Gene3D" id="2.30.30.170">
    <property type="match status" value="1"/>
</dbReference>
<feature type="domain" description="GW" evidence="9">
    <location>
        <begin position="865"/>
        <end position="931"/>
    </location>
</feature>
<dbReference type="PANTHER" id="PTHR37316:SF3">
    <property type="entry name" value="TEICHOIC ACID GLYCEROL-PHOSPHATE TRANSFERASE"/>
    <property type="match status" value="1"/>
</dbReference>
<dbReference type="InterPro" id="IPR025987">
    <property type="entry name" value="GW_dom"/>
</dbReference>
<dbReference type="Pfam" id="PF04464">
    <property type="entry name" value="Glyphos_transf"/>
    <property type="match status" value="1"/>
</dbReference>
<name>A0ABV0EZJ1_9ENTE</name>
<keyword evidence="11" id="KW-1185">Reference proteome</keyword>
<feature type="domain" description="Glycosyl transferase family 1" evidence="8">
    <location>
        <begin position="1039"/>
        <end position="1175"/>
    </location>
</feature>
<evidence type="ECO:0000256" key="7">
    <source>
        <dbReference type="ARBA" id="ARBA00023136"/>
    </source>
</evidence>
<dbReference type="Gene3D" id="3.40.50.12580">
    <property type="match status" value="1"/>
</dbReference>
<dbReference type="InterPro" id="IPR043149">
    <property type="entry name" value="TagF_N"/>
</dbReference>
<evidence type="ECO:0000313" key="10">
    <source>
        <dbReference type="EMBL" id="MEO1781201.1"/>
    </source>
</evidence>